<feature type="chain" id="PRO_5026726349" description="DUF1329 domain-containing protein" evidence="1">
    <location>
        <begin position="21"/>
        <end position="479"/>
    </location>
</feature>
<sequence>MMRALPLLALFLIPGASSEAACFQPNPLLPPSKEIKAYVGDTPEGMEAFGDSPYGQTHAPYPPAPPRGLSSPDLLKIAADQTSVQIWYFEPQAGKKEPRVCRVDAWIPRDVAEQSPSFFDEITRSAKGDPLSETLLKRGLSRSYTKTYTYDKKGRIERIERSGFRKGPPITSQALNCRRYDERDRVILWVKPEHTMKCPASEPSMKDEWREYRFATVDGKDVQLRHRWHFPHEKDEWREEWAPFQIDSTPDSVRGHAYVDARRGVKEIFGSNYGKRDNNAANTVLDVFGRWQGATYYFTKPPVSLSVLEKPDEIYKYERRRMTRLDNQYRMFELFKSNEHISRHRIYMLEGNVLRHEQLDAQGKISRIITVNDWRQPRPGPKPDFDDSLLNAKVPRLLTHQIYHRVYDVDAKGQPTLVAVSWNRAVLNPLKKTPMSAADLVFGTPDGTQKWKTQDEFNAAFNTSSDARQVFPDTPDEEL</sequence>
<evidence type="ECO:0000313" key="2">
    <source>
        <dbReference type="EMBL" id="MYN02511.1"/>
    </source>
</evidence>
<accession>A0A6N9HFZ2</accession>
<evidence type="ECO:0000313" key="3">
    <source>
        <dbReference type="Proteomes" id="UP000448575"/>
    </source>
</evidence>
<dbReference type="RefSeq" id="WP_161025508.1">
    <property type="nucleotide sequence ID" value="NZ_WWCJ01000006.1"/>
</dbReference>
<protein>
    <recommendedName>
        <fullName evidence="4">DUF1329 domain-containing protein</fullName>
    </recommendedName>
</protein>
<dbReference type="AlphaFoldDB" id="A0A6N9HFZ2"/>
<organism evidence="2 3">
    <name type="scientific">Pseudoduganella guangdongensis</name>
    <dbReference type="NCBI Taxonomy" id="2692179"/>
    <lineage>
        <taxon>Bacteria</taxon>
        <taxon>Pseudomonadati</taxon>
        <taxon>Pseudomonadota</taxon>
        <taxon>Betaproteobacteria</taxon>
        <taxon>Burkholderiales</taxon>
        <taxon>Oxalobacteraceae</taxon>
        <taxon>Telluria group</taxon>
        <taxon>Pseudoduganella</taxon>
    </lineage>
</organism>
<keyword evidence="3" id="KW-1185">Reference proteome</keyword>
<dbReference type="Proteomes" id="UP000448575">
    <property type="component" value="Unassembled WGS sequence"/>
</dbReference>
<evidence type="ECO:0000256" key="1">
    <source>
        <dbReference type="SAM" id="SignalP"/>
    </source>
</evidence>
<dbReference type="EMBL" id="WWCJ01000006">
    <property type="protein sequence ID" value="MYN02511.1"/>
    <property type="molecule type" value="Genomic_DNA"/>
</dbReference>
<keyword evidence="1" id="KW-0732">Signal</keyword>
<gene>
    <name evidence="2" type="ORF">GTP41_10415</name>
</gene>
<comment type="caution">
    <text evidence="2">The sequence shown here is derived from an EMBL/GenBank/DDBJ whole genome shotgun (WGS) entry which is preliminary data.</text>
</comment>
<feature type="signal peptide" evidence="1">
    <location>
        <begin position="1"/>
        <end position="20"/>
    </location>
</feature>
<name>A0A6N9HFZ2_9BURK</name>
<evidence type="ECO:0008006" key="4">
    <source>
        <dbReference type="Google" id="ProtNLM"/>
    </source>
</evidence>
<proteinExistence type="predicted"/>
<reference evidence="2 3" key="1">
    <citation type="submission" date="2019-12" db="EMBL/GenBank/DDBJ databases">
        <title>Novel species isolated from a subtropical stream in China.</title>
        <authorList>
            <person name="Lu H."/>
        </authorList>
    </citation>
    <scope>NUCLEOTIDE SEQUENCE [LARGE SCALE GENOMIC DNA]</scope>
    <source>
        <strain evidence="2 3">DS3</strain>
    </source>
</reference>